<protein>
    <submittedName>
        <fullName evidence="1">Uncharacterized protein</fullName>
    </submittedName>
</protein>
<dbReference type="HOGENOM" id="CLU_2922596_0_0_1"/>
<gene>
    <name evidence="1" type="ORF">DICSQDRAFT_136121</name>
</gene>
<reference evidence="1 2" key="1">
    <citation type="journal article" date="2012" name="Science">
        <title>The Paleozoic origin of enzymatic lignin decomposition reconstructed from 31 fungal genomes.</title>
        <authorList>
            <person name="Floudas D."/>
            <person name="Binder M."/>
            <person name="Riley R."/>
            <person name="Barry K."/>
            <person name="Blanchette R.A."/>
            <person name="Henrissat B."/>
            <person name="Martinez A.T."/>
            <person name="Otillar R."/>
            <person name="Spatafora J.W."/>
            <person name="Yadav J.S."/>
            <person name="Aerts A."/>
            <person name="Benoit I."/>
            <person name="Boyd A."/>
            <person name="Carlson A."/>
            <person name="Copeland A."/>
            <person name="Coutinho P.M."/>
            <person name="de Vries R.P."/>
            <person name="Ferreira P."/>
            <person name="Findley K."/>
            <person name="Foster B."/>
            <person name="Gaskell J."/>
            <person name="Glotzer D."/>
            <person name="Gorecki P."/>
            <person name="Heitman J."/>
            <person name="Hesse C."/>
            <person name="Hori C."/>
            <person name="Igarashi K."/>
            <person name="Jurgens J.A."/>
            <person name="Kallen N."/>
            <person name="Kersten P."/>
            <person name="Kohler A."/>
            <person name="Kuees U."/>
            <person name="Kumar T.K.A."/>
            <person name="Kuo A."/>
            <person name="LaButti K."/>
            <person name="Larrondo L.F."/>
            <person name="Lindquist E."/>
            <person name="Ling A."/>
            <person name="Lombard V."/>
            <person name="Lucas S."/>
            <person name="Lundell T."/>
            <person name="Martin R."/>
            <person name="McLaughlin D.J."/>
            <person name="Morgenstern I."/>
            <person name="Morin E."/>
            <person name="Murat C."/>
            <person name="Nagy L.G."/>
            <person name="Nolan M."/>
            <person name="Ohm R.A."/>
            <person name="Patyshakuliyeva A."/>
            <person name="Rokas A."/>
            <person name="Ruiz-Duenas F.J."/>
            <person name="Sabat G."/>
            <person name="Salamov A."/>
            <person name="Samejima M."/>
            <person name="Schmutz J."/>
            <person name="Slot J.C."/>
            <person name="St John F."/>
            <person name="Stenlid J."/>
            <person name="Sun H."/>
            <person name="Sun S."/>
            <person name="Syed K."/>
            <person name="Tsang A."/>
            <person name="Wiebenga A."/>
            <person name="Young D."/>
            <person name="Pisabarro A."/>
            <person name="Eastwood D.C."/>
            <person name="Martin F."/>
            <person name="Cullen D."/>
            <person name="Grigoriev I.V."/>
            <person name="Hibbett D.S."/>
        </authorList>
    </citation>
    <scope>NUCLEOTIDE SEQUENCE [LARGE SCALE GENOMIC DNA]</scope>
    <source>
        <strain evidence="1 2">LYAD-421 SS1</strain>
    </source>
</reference>
<proteinExistence type="predicted"/>
<dbReference type="AlphaFoldDB" id="R7T0X5"/>
<accession>R7T0X5</accession>
<name>R7T0X5_DICSQ</name>
<dbReference type="GeneID" id="18835419"/>
<evidence type="ECO:0000313" key="2">
    <source>
        <dbReference type="Proteomes" id="UP000053319"/>
    </source>
</evidence>
<organism evidence="1 2">
    <name type="scientific">Dichomitus squalens (strain LYAD-421)</name>
    <name type="common">Western red white-rot fungus</name>
    <dbReference type="NCBI Taxonomy" id="732165"/>
    <lineage>
        <taxon>Eukaryota</taxon>
        <taxon>Fungi</taxon>
        <taxon>Dikarya</taxon>
        <taxon>Basidiomycota</taxon>
        <taxon>Agaricomycotina</taxon>
        <taxon>Agaricomycetes</taxon>
        <taxon>Polyporales</taxon>
        <taxon>Polyporaceae</taxon>
        <taxon>Dichomitus</taxon>
    </lineage>
</organism>
<dbReference type="Proteomes" id="UP000053319">
    <property type="component" value="Unassembled WGS sequence"/>
</dbReference>
<sequence>MASTFSKAACRARNRSAGVALPYLSARALSGEPEDAVVNDSETVSTESLLSARLACGGRGT</sequence>
<evidence type="ECO:0000313" key="1">
    <source>
        <dbReference type="EMBL" id="EJF62006.1"/>
    </source>
</evidence>
<dbReference type="EMBL" id="JH719407">
    <property type="protein sequence ID" value="EJF62006.1"/>
    <property type="molecule type" value="Genomic_DNA"/>
</dbReference>
<dbReference type="RefSeq" id="XP_007365261.1">
    <property type="nucleotide sequence ID" value="XM_007365199.1"/>
</dbReference>
<dbReference type="KEGG" id="dsq:DICSQDRAFT_136121"/>